<dbReference type="Gene3D" id="1.10.3090.10">
    <property type="entry name" value="cca-adding enzyme, domain 2"/>
    <property type="match status" value="1"/>
</dbReference>
<dbReference type="GO" id="GO:0001680">
    <property type="term" value="P:tRNA 3'-terminal CCA addition"/>
    <property type="evidence" value="ECO:0007669"/>
    <property type="project" value="TreeGrafter"/>
</dbReference>
<sequence>MIEECKLQQYLGLPEKCDVDRFARVFTKYKTGLEPMLMIASLCENQKDIESFHRKTKLSNAERILGEFIVTHRKEAEQALSNKNVDWWKDMIVELEVTPGHGMFSKLLLFKYSSIEKFSIRDMYVVV</sequence>
<evidence type="ECO:0000256" key="5">
    <source>
        <dbReference type="ARBA" id="ARBA00022842"/>
    </source>
</evidence>
<evidence type="ECO:0000256" key="4">
    <source>
        <dbReference type="ARBA" id="ARBA00022723"/>
    </source>
</evidence>
<keyword evidence="3" id="KW-0808">Transferase</keyword>
<keyword evidence="7" id="KW-1185">Reference proteome</keyword>
<dbReference type="GO" id="GO:0016779">
    <property type="term" value="F:nucleotidyltransferase activity"/>
    <property type="evidence" value="ECO:0007669"/>
    <property type="project" value="UniProtKB-KW"/>
</dbReference>
<reference evidence="6 7" key="1">
    <citation type="submission" date="2015-09" db="EMBL/GenBank/DDBJ databases">
        <title>Draft genome of the parasitic nematode Teladorsagia circumcincta isolate WARC Sus (inbred).</title>
        <authorList>
            <person name="Mitreva M."/>
        </authorList>
    </citation>
    <scope>NUCLEOTIDE SEQUENCE [LARGE SCALE GENOMIC DNA]</scope>
    <source>
        <strain evidence="6 7">S</strain>
    </source>
</reference>
<accession>A0A2G9UU83</accession>
<name>A0A2G9UU83_TELCI</name>
<evidence type="ECO:0000256" key="2">
    <source>
        <dbReference type="ARBA" id="ARBA00022694"/>
    </source>
</evidence>
<dbReference type="GO" id="GO:0005739">
    <property type="term" value="C:mitochondrion"/>
    <property type="evidence" value="ECO:0007669"/>
    <property type="project" value="TreeGrafter"/>
</dbReference>
<dbReference type="Proteomes" id="UP000230423">
    <property type="component" value="Unassembled WGS sequence"/>
</dbReference>
<evidence type="ECO:0000313" key="6">
    <source>
        <dbReference type="EMBL" id="PIO73818.1"/>
    </source>
</evidence>
<comment type="cofactor">
    <cofactor evidence="1">
        <name>Mg(2+)</name>
        <dbReference type="ChEBI" id="CHEBI:18420"/>
    </cofactor>
</comment>
<dbReference type="OrthoDB" id="445712at2759"/>
<gene>
    <name evidence="6" type="ORF">TELCIR_04203</name>
</gene>
<evidence type="ECO:0000256" key="3">
    <source>
        <dbReference type="ARBA" id="ARBA00022695"/>
    </source>
</evidence>
<dbReference type="AlphaFoldDB" id="A0A2G9UU83"/>
<dbReference type="PANTHER" id="PTHR46173:SF1">
    <property type="entry name" value="CCA TRNA NUCLEOTIDYLTRANSFERASE 1, MITOCHONDRIAL"/>
    <property type="match status" value="1"/>
</dbReference>
<dbReference type="GO" id="GO:0046872">
    <property type="term" value="F:metal ion binding"/>
    <property type="evidence" value="ECO:0007669"/>
    <property type="project" value="UniProtKB-KW"/>
</dbReference>
<dbReference type="GO" id="GO:0000049">
    <property type="term" value="F:tRNA binding"/>
    <property type="evidence" value="ECO:0007669"/>
    <property type="project" value="TreeGrafter"/>
</dbReference>
<evidence type="ECO:0000256" key="1">
    <source>
        <dbReference type="ARBA" id="ARBA00001946"/>
    </source>
</evidence>
<proteinExistence type="predicted"/>
<keyword evidence="5" id="KW-0460">Magnesium</keyword>
<keyword evidence="4" id="KW-0479">Metal-binding</keyword>
<keyword evidence="3" id="KW-0548">Nucleotidyltransferase</keyword>
<dbReference type="GO" id="GO:1990180">
    <property type="term" value="P:mitochondrial tRNA 3'-end processing"/>
    <property type="evidence" value="ECO:0007669"/>
    <property type="project" value="TreeGrafter"/>
</dbReference>
<dbReference type="InterPro" id="IPR050264">
    <property type="entry name" value="Bact_CCA-adding_enz_type3_sf"/>
</dbReference>
<dbReference type="PANTHER" id="PTHR46173">
    <property type="entry name" value="CCA TRNA NUCLEOTIDYLTRANSFERASE 1, MITOCHONDRIAL"/>
    <property type="match status" value="1"/>
</dbReference>
<organism evidence="6 7">
    <name type="scientific">Teladorsagia circumcincta</name>
    <name type="common">Brown stomach worm</name>
    <name type="synonym">Ostertagia circumcincta</name>
    <dbReference type="NCBI Taxonomy" id="45464"/>
    <lineage>
        <taxon>Eukaryota</taxon>
        <taxon>Metazoa</taxon>
        <taxon>Ecdysozoa</taxon>
        <taxon>Nematoda</taxon>
        <taxon>Chromadorea</taxon>
        <taxon>Rhabditida</taxon>
        <taxon>Rhabditina</taxon>
        <taxon>Rhabditomorpha</taxon>
        <taxon>Strongyloidea</taxon>
        <taxon>Trichostrongylidae</taxon>
        <taxon>Teladorsagia</taxon>
    </lineage>
</organism>
<evidence type="ECO:0000313" key="7">
    <source>
        <dbReference type="Proteomes" id="UP000230423"/>
    </source>
</evidence>
<keyword evidence="2" id="KW-0819">tRNA processing</keyword>
<protein>
    <submittedName>
        <fullName evidence="6">Uncharacterized protein</fullName>
    </submittedName>
</protein>
<dbReference type="EMBL" id="KZ345383">
    <property type="protein sequence ID" value="PIO73818.1"/>
    <property type="molecule type" value="Genomic_DNA"/>
</dbReference>